<evidence type="ECO:0000256" key="7">
    <source>
        <dbReference type="SAM" id="MobiDB-lite"/>
    </source>
</evidence>
<dbReference type="PROSITE" id="PS50166">
    <property type="entry name" value="IMPORTIN_B_NT"/>
    <property type="match status" value="1"/>
</dbReference>
<proteinExistence type="predicted"/>
<keyword evidence="3" id="KW-0813">Transport</keyword>
<dbReference type="OrthoDB" id="760868at2759"/>
<dbReference type="InParanoid" id="E1ZAP1"/>
<feature type="region of interest" description="Disordered" evidence="7">
    <location>
        <begin position="793"/>
        <end position="878"/>
    </location>
</feature>
<organism evidence="10">
    <name type="scientific">Chlorella variabilis</name>
    <name type="common">Green alga</name>
    <dbReference type="NCBI Taxonomy" id="554065"/>
    <lineage>
        <taxon>Eukaryota</taxon>
        <taxon>Viridiplantae</taxon>
        <taxon>Chlorophyta</taxon>
        <taxon>core chlorophytes</taxon>
        <taxon>Trebouxiophyceae</taxon>
        <taxon>Chlorellales</taxon>
        <taxon>Chlorellaceae</taxon>
        <taxon>Chlorella clade</taxon>
        <taxon>Chlorella</taxon>
    </lineage>
</organism>
<feature type="compositionally biased region" description="Acidic residues" evidence="7">
    <location>
        <begin position="850"/>
        <end position="870"/>
    </location>
</feature>
<dbReference type="Proteomes" id="UP000008141">
    <property type="component" value="Unassembled WGS sequence"/>
</dbReference>
<dbReference type="GO" id="GO:0005829">
    <property type="term" value="C:cytosol"/>
    <property type="evidence" value="ECO:0007669"/>
    <property type="project" value="TreeGrafter"/>
</dbReference>
<dbReference type="STRING" id="554065.E1ZAP1"/>
<dbReference type="InterPro" id="IPR016024">
    <property type="entry name" value="ARM-type_fold"/>
</dbReference>
<name>E1ZAP1_CHLVA</name>
<dbReference type="PANTHER" id="PTHR10997:SF18">
    <property type="entry name" value="D-IMPORTIN 7_RANBP7"/>
    <property type="match status" value="1"/>
</dbReference>
<dbReference type="SUPFAM" id="SSF48371">
    <property type="entry name" value="ARM repeat"/>
    <property type="match status" value="1"/>
</dbReference>
<sequence>MYNPIPSLIAALGACTSPDPALRKAGEEALNQSKHARGQVVNLLRVSLEEGCDPAVRQVAAISFKNLVKRDWEAEGEALACMQLLGAAEAHLAGVRERASALPSSAEGKASPLAEEDKAAVRGVMVEGVTRAPHAVRVQLAECVRSLVYSDYPQHWPDLLPQDQARVSGALCVLRFLARKYEFRDEEERAPLEAVVNATFPSLLHIFQMLLAMDSSSPELAELLKLVCKTFWSATYMSIPAVLNQPEQFSGWMSCFHGLMTKPLPLDQLPADPDARKGWQWNKAKKWVMHIASRLFNRYGDPKLCSEKEDVAFAQRFQKECSLTFLQAALAQLAVLAQGGYQSPRVINLLLSYITQALAYSHTWKALKPYVEQMLLHVVFPLLCFDDEDAELWEDDPQEYIRKGYDIMEDIYSTKTAAMNFLHELCKARAKGNLDMLMAHLVGVLNEYQAAHPGAPVALARKMDGALLAIGTLSDVLKDKKPYSGQLEPMLVQHVVPLFESPHGHLRAKACWLAGHYADIEFQDGQGQGPTFAALLQRVMEDILWPILDRYTSSEGQDIFEEVMQLATYLTYFPPTISPRMWTLYPRMLQCVGDWAIDYFEEVLLPLDNFISKGTEVFLTSQTPNYLALTNQTLELVLCGDGYPEDQVVCAPRLMGVILQHCRGRVDQCLGPYLSLALRRLAPGVESQDLGDALMCVLGDALHYDAALALGALQAQGALQQALGALSTTIFASKKSGKMKHYTSPREKKVVTLGLISLIALPDAQLPPEVKPGMPQVTSAILRLLLALKQQQEEHKRRGSEAGSGNESDLEDESEEEEEEEEELSDEDDEVDDAYLKRLQRMAAKRAGAEDEDDDDDDDDDEYYSEDEVEETLHGIQHADPPRFAALVGGLEANVQAAVQGMMQYAAQLKEEQLQAAAAAANGHAVPPA</sequence>
<evidence type="ECO:0000313" key="9">
    <source>
        <dbReference type="EMBL" id="EFN57294.1"/>
    </source>
</evidence>
<dbReference type="AlphaFoldDB" id="E1ZAP1"/>
<dbReference type="FunCoup" id="E1ZAP1">
    <property type="interactions" value="1998"/>
</dbReference>
<keyword evidence="10" id="KW-1185">Reference proteome</keyword>
<dbReference type="Pfam" id="PF03810">
    <property type="entry name" value="IBN_N"/>
    <property type="match status" value="1"/>
</dbReference>
<evidence type="ECO:0000313" key="10">
    <source>
        <dbReference type="Proteomes" id="UP000008141"/>
    </source>
</evidence>
<dbReference type="GeneID" id="17356388"/>
<protein>
    <recommendedName>
        <fullName evidence="8">Importin N-terminal domain-containing protein</fullName>
    </recommendedName>
</protein>
<dbReference type="eggNOG" id="KOG1991">
    <property type="taxonomic scope" value="Eukaryota"/>
</dbReference>
<dbReference type="Pfam" id="PF08506">
    <property type="entry name" value="Cse1"/>
    <property type="match status" value="1"/>
</dbReference>
<keyword evidence="4" id="KW-0963">Cytoplasm</keyword>
<dbReference type="InterPro" id="IPR011989">
    <property type="entry name" value="ARM-like"/>
</dbReference>
<dbReference type="InterPro" id="IPR001494">
    <property type="entry name" value="Importin-beta_N"/>
</dbReference>
<evidence type="ECO:0000256" key="2">
    <source>
        <dbReference type="ARBA" id="ARBA00004496"/>
    </source>
</evidence>
<dbReference type="Gene3D" id="1.25.10.10">
    <property type="entry name" value="Leucine-rich Repeat Variant"/>
    <property type="match status" value="1"/>
</dbReference>
<dbReference type="GO" id="GO:0031267">
    <property type="term" value="F:small GTPase binding"/>
    <property type="evidence" value="ECO:0007669"/>
    <property type="project" value="InterPro"/>
</dbReference>
<dbReference type="OMA" id="WVAKTSW"/>
<evidence type="ECO:0000256" key="4">
    <source>
        <dbReference type="ARBA" id="ARBA00022490"/>
    </source>
</evidence>
<dbReference type="KEGG" id="cvr:CHLNCDRAFT_143895"/>
<evidence type="ECO:0000256" key="5">
    <source>
        <dbReference type="ARBA" id="ARBA00022927"/>
    </source>
</evidence>
<dbReference type="GO" id="GO:0005635">
    <property type="term" value="C:nuclear envelope"/>
    <property type="evidence" value="ECO:0007669"/>
    <property type="project" value="TreeGrafter"/>
</dbReference>
<dbReference type="RefSeq" id="XP_005849396.1">
    <property type="nucleotide sequence ID" value="XM_005849334.1"/>
</dbReference>
<evidence type="ECO:0000256" key="6">
    <source>
        <dbReference type="ARBA" id="ARBA00023242"/>
    </source>
</evidence>
<dbReference type="EMBL" id="GL433840">
    <property type="protein sequence ID" value="EFN57294.1"/>
    <property type="molecule type" value="Genomic_DNA"/>
</dbReference>
<dbReference type="GO" id="GO:0006606">
    <property type="term" value="P:protein import into nucleus"/>
    <property type="evidence" value="ECO:0007669"/>
    <property type="project" value="TreeGrafter"/>
</dbReference>
<comment type="subcellular location">
    <subcellularLocation>
        <location evidence="2">Cytoplasm</location>
    </subcellularLocation>
    <subcellularLocation>
        <location evidence="1">Nucleus</location>
    </subcellularLocation>
</comment>
<evidence type="ECO:0000256" key="3">
    <source>
        <dbReference type="ARBA" id="ARBA00022448"/>
    </source>
</evidence>
<evidence type="ECO:0000259" key="8">
    <source>
        <dbReference type="PROSITE" id="PS50166"/>
    </source>
</evidence>
<dbReference type="InterPro" id="IPR013713">
    <property type="entry name" value="XPO2_central"/>
</dbReference>
<gene>
    <name evidence="9" type="ORF">CHLNCDRAFT_143895</name>
</gene>
<accession>E1ZAP1</accession>
<evidence type="ECO:0000256" key="1">
    <source>
        <dbReference type="ARBA" id="ARBA00004123"/>
    </source>
</evidence>
<keyword evidence="6" id="KW-0539">Nucleus</keyword>
<dbReference type="PANTHER" id="PTHR10997">
    <property type="entry name" value="IMPORTIN-7, 8, 11"/>
    <property type="match status" value="1"/>
</dbReference>
<feature type="domain" description="Importin N-terminal" evidence="8">
    <location>
        <begin position="26"/>
        <end position="131"/>
    </location>
</feature>
<reference evidence="9 10" key="1">
    <citation type="journal article" date="2010" name="Plant Cell">
        <title>The Chlorella variabilis NC64A genome reveals adaptation to photosymbiosis, coevolution with viruses, and cryptic sex.</title>
        <authorList>
            <person name="Blanc G."/>
            <person name="Duncan G."/>
            <person name="Agarkova I."/>
            <person name="Borodovsky M."/>
            <person name="Gurnon J."/>
            <person name="Kuo A."/>
            <person name="Lindquist E."/>
            <person name="Lucas S."/>
            <person name="Pangilinan J."/>
            <person name="Polle J."/>
            <person name="Salamov A."/>
            <person name="Terry A."/>
            <person name="Yamada T."/>
            <person name="Dunigan D.D."/>
            <person name="Grigoriev I.V."/>
            <person name="Claverie J.M."/>
            <person name="Van Etten J.L."/>
        </authorList>
    </citation>
    <scope>NUCLEOTIDE SEQUENCE [LARGE SCALE GENOMIC DNA]</scope>
    <source>
        <strain evidence="9 10">NC64A</strain>
    </source>
</reference>
<keyword evidence="5" id="KW-0653">Protein transport</keyword>
<feature type="compositionally biased region" description="Acidic residues" evidence="7">
    <location>
        <begin position="808"/>
        <end position="833"/>
    </location>
</feature>